<accession>A0ABY4DAP9</accession>
<dbReference type="Pfam" id="PF07804">
    <property type="entry name" value="HipA_C"/>
    <property type="match status" value="1"/>
</dbReference>
<keyword evidence="7" id="KW-1185">Reference proteome</keyword>
<evidence type="ECO:0000256" key="1">
    <source>
        <dbReference type="ARBA" id="ARBA00010164"/>
    </source>
</evidence>
<evidence type="ECO:0000259" key="5">
    <source>
        <dbReference type="Pfam" id="PF13657"/>
    </source>
</evidence>
<dbReference type="EMBL" id="CP094929">
    <property type="protein sequence ID" value="UOM51347.1"/>
    <property type="molecule type" value="Genomic_DNA"/>
</dbReference>
<dbReference type="Pfam" id="PF13657">
    <property type="entry name" value="Couple_hipA"/>
    <property type="match status" value="1"/>
</dbReference>
<dbReference type="RefSeq" id="WP_244772719.1">
    <property type="nucleotide sequence ID" value="NZ_CP094929.1"/>
</dbReference>
<evidence type="ECO:0000256" key="2">
    <source>
        <dbReference type="ARBA" id="ARBA00022679"/>
    </source>
</evidence>
<name>A0ABY4DAP9_9SPIR</name>
<feature type="domain" description="HipA-like C-terminal" evidence="4">
    <location>
        <begin position="150"/>
        <end position="400"/>
    </location>
</feature>
<dbReference type="InterPro" id="IPR017508">
    <property type="entry name" value="HipA_N1"/>
</dbReference>
<gene>
    <name evidence="6" type="ORF">MUG09_00995</name>
</gene>
<evidence type="ECO:0000313" key="6">
    <source>
        <dbReference type="EMBL" id="UOM51347.1"/>
    </source>
</evidence>
<evidence type="ECO:0000313" key="7">
    <source>
        <dbReference type="Proteomes" id="UP000829708"/>
    </source>
</evidence>
<protein>
    <submittedName>
        <fullName evidence="6">Type II toxin-antitoxin system HipA family toxin</fullName>
    </submittedName>
</protein>
<evidence type="ECO:0000256" key="3">
    <source>
        <dbReference type="ARBA" id="ARBA00022777"/>
    </source>
</evidence>
<dbReference type="PANTHER" id="PTHR37419">
    <property type="entry name" value="SERINE/THREONINE-PROTEIN KINASE TOXIN HIPA"/>
    <property type="match status" value="1"/>
</dbReference>
<dbReference type="PANTHER" id="PTHR37419:SF1">
    <property type="entry name" value="SERINE_THREONINE-PROTEIN KINASE TOXIN HIPA"/>
    <property type="match status" value="1"/>
</dbReference>
<reference evidence="7" key="1">
    <citation type="journal article" date="2024" name="J Bioinform Genom">
        <title>Complete genome sequence of the type strain bacterium Sphaerochaeta associata GLS2t (VKM B-2742)t.</title>
        <authorList>
            <person name="Troshina O.Y."/>
            <person name="Tepeeva A.N."/>
            <person name="Arzamasceva V.O."/>
            <person name="Whitman W.B."/>
            <person name="Varghese N."/>
            <person name="Shapiro N."/>
            <person name="Woyke T."/>
            <person name="Kripides N.C."/>
            <person name="Vasilenko O.V."/>
        </authorList>
    </citation>
    <scope>NUCLEOTIDE SEQUENCE [LARGE SCALE GENOMIC DNA]</scope>
    <source>
        <strain evidence="7">GLS2T</strain>
    </source>
</reference>
<organism evidence="6 7">
    <name type="scientific">Sphaerochaeta associata</name>
    <dbReference type="NCBI Taxonomy" id="1129264"/>
    <lineage>
        <taxon>Bacteria</taxon>
        <taxon>Pseudomonadati</taxon>
        <taxon>Spirochaetota</taxon>
        <taxon>Spirochaetia</taxon>
        <taxon>Spirochaetales</taxon>
        <taxon>Sphaerochaetaceae</taxon>
        <taxon>Sphaerochaeta</taxon>
    </lineage>
</organism>
<dbReference type="CDD" id="cd17808">
    <property type="entry name" value="HipA_Ec_like"/>
    <property type="match status" value="1"/>
</dbReference>
<sequence length="434" mass="49226">MRTQTTLDVWMNGTFVGRWSRDKGVHTFEYDVSYVQNPNACPLSLSLPLYQTSVGTFVESFFDNLLPDSFEIRRRLARRFGCASDSAFDILAETGRDCVGALQILKKDSPIPSVRTVEKQALTEHEIELLLLDAVSNNPISVNNDDFFRISLAGAQEKTALLFHDGSWCMSLGATPSTHIIKLPIRAMNSLSLDLHNSVENEWLCLQILQAFGLPVAQADMHDFGNQRVLVVKRFDRKLSGDGSWYVRIPQEDFCQAHGLPSSRKYEVDKGVGIQACMDLLQASSQAYGDRKTFLSAHFLYWLMAAPDAHAKNFSLYLEQQGRFRMTPLYDVLSLHPVIEQGKGQIFDRKVTLAMGLERRAHRYGWSTMQRQHWLDTAKLCGAEHIMQTIMDETLHDLPQVLERLESQLPQDFPQDVAQPIFNGMRKAALRLQS</sequence>
<evidence type="ECO:0000259" key="4">
    <source>
        <dbReference type="Pfam" id="PF07804"/>
    </source>
</evidence>
<dbReference type="Proteomes" id="UP000829708">
    <property type="component" value="Chromosome"/>
</dbReference>
<dbReference type="InterPro" id="IPR052028">
    <property type="entry name" value="HipA_Ser/Thr_kinase"/>
</dbReference>
<comment type="similarity">
    <text evidence="1">Belongs to the HipA Ser/Thr kinase family.</text>
</comment>
<keyword evidence="2" id="KW-0808">Transferase</keyword>
<feature type="domain" description="HipA N-terminal subdomain 1" evidence="5">
    <location>
        <begin position="7"/>
        <end position="104"/>
    </location>
</feature>
<proteinExistence type="inferred from homology"/>
<dbReference type="NCBIfam" id="TIGR03071">
    <property type="entry name" value="couple_hipA"/>
    <property type="match status" value="1"/>
</dbReference>
<keyword evidence="3" id="KW-0418">Kinase</keyword>
<dbReference type="InterPro" id="IPR012893">
    <property type="entry name" value="HipA-like_C"/>
</dbReference>